<keyword evidence="5 7" id="KW-0472">Membrane</keyword>
<dbReference type="Pfam" id="PF25917">
    <property type="entry name" value="BSH_RND"/>
    <property type="match status" value="1"/>
</dbReference>
<dbReference type="Proteomes" id="UP001629953">
    <property type="component" value="Unassembled WGS sequence"/>
</dbReference>
<gene>
    <name evidence="9" type="ORF">ABUE30_13980</name>
</gene>
<dbReference type="EMBL" id="JBEQCT010000007">
    <property type="protein sequence ID" value="MFM2486157.1"/>
    <property type="molecule type" value="Genomic_DNA"/>
</dbReference>
<comment type="similarity">
    <text evidence="2">Belongs to the membrane fusion protein (MFP) (TC 8.A.1) family.</text>
</comment>
<reference evidence="9 10" key="1">
    <citation type="journal article" date="2013" name="Int. J. Syst. Evol. Microbiol.">
        <title>Celerinatantimonas yamalensis sp. nov., a cold-adapted diazotrophic bacterium from a cold permafrost brine.</title>
        <authorList>
            <person name="Shcherbakova V."/>
            <person name="Chuvilskaya N."/>
            <person name="Rivkina E."/>
            <person name="Demidov N."/>
            <person name="Uchaeva V."/>
            <person name="Suetin S."/>
            <person name="Suzina N."/>
            <person name="Gilichinsky D."/>
        </authorList>
    </citation>
    <scope>NUCLEOTIDE SEQUENCE [LARGE SCALE GENOMIC DNA]</scope>
    <source>
        <strain evidence="9 10">C7</strain>
    </source>
</reference>
<organism evidence="9 10">
    <name type="scientific">Celerinatantimonas yamalensis</name>
    <dbReference type="NCBI Taxonomy" id="559956"/>
    <lineage>
        <taxon>Bacteria</taxon>
        <taxon>Pseudomonadati</taxon>
        <taxon>Pseudomonadota</taxon>
        <taxon>Gammaproteobacteria</taxon>
        <taxon>Celerinatantimonadaceae</taxon>
        <taxon>Celerinatantimonas</taxon>
    </lineage>
</organism>
<evidence type="ECO:0000256" key="4">
    <source>
        <dbReference type="ARBA" id="ARBA00022989"/>
    </source>
</evidence>
<dbReference type="PANTHER" id="PTHR30386:SF26">
    <property type="entry name" value="TRANSPORT PROTEIN COMB"/>
    <property type="match status" value="1"/>
</dbReference>
<dbReference type="PANTHER" id="PTHR30386">
    <property type="entry name" value="MEMBRANE FUSION SUBUNIT OF EMRAB-TOLC MULTIDRUG EFFLUX PUMP"/>
    <property type="match status" value="1"/>
</dbReference>
<evidence type="ECO:0000256" key="3">
    <source>
        <dbReference type="ARBA" id="ARBA00022692"/>
    </source>
</evidence>
<accession>A0ABW9G9G5</accession>
<feature type="domain" description="Multidrug resistance protein MdtA-like barrel-sandwich hybrid" evidence="8">
    <location>
        <begin position="51"/>
        <end position="234"/>
    </location>
</feature>
<dbReference type="InterPro" id="IPR058625">
    <property type="entry name" value="MdtA-like_BSH"/>
</dbReference>
<evidence type="ECO:0000313" key="10">
    <source>
        <dbReference type="Proteomes" id="UP001629953"/>
    </source>
</evidence>
<dbReference type="SUPFAM" id="SSF111369">
    <property type="entry name" value="HlyD-like secretion proteins"/>
    <property type="match status" value="2"/>
</dbReference>
<dbReference type="Gene3D" id="2.40.30.170">
    <property type="match status" value="1"/>
</dbReference>
<comment type="caution">
    <text evidence="9">The sequence shown here is derived from an EMBL/GenBank/DDBJ whole genome shotgun (WGS) entry which is preliminary data.</text>
</comment>
<keyword evidence="6" id="KW-0175">Coiled coil</keyword>
<name>A0ABW9G9G5_9GAMM</name>
<dbReference type="Gene3D" id="1.10.287.470">
    <property type="entry name" value="Helix hairpin bin"/>
    <property type="match status" value="1"/>
</dbReference>
<feature type="transmembrane region" description="Helical" evidence="7">
    <location>
        <begin position="15"/>
        <end position="32"/>
    </location>
</feature>
<evidence type="ECO:0000259" key="8">
    <source>
        <dbReference type="Pfam" id="PF25917"/>
    </source>
</evidence>
<keyword evidence="4 7" id="KW-1133">Transmembrane helix</keyword>
<dbReference type="RefSeq" id="WP_408624440.1">
    <property type="nucleotide sequence ID" value="NZ_JBEQCT010000007.1"/>
</dbReference>
<evidence type="ECO:0000256" key="7">
    <source>
        <dbReference type="SAM" id="Phobius"/>
    </source>
</evidence>
<evidence type="ECO:0000256" key="6">
    <source>
        <dbReference type="SAM" id="Coils"/>
    </source>
</evidence>
<evidence type="ECO:0000256" key="1">
    <source>
        <dbReference type="ARBA" id="ARBA00004167"/>
    </source>
</evidence>
<evidence type="ECO:0000256" key="2">
    <source>
        <dbReference type="ARBA" id="ARBA00009477"/>
    </source>
</evidence>
<evidence type="ECO:0000313" key="9">
    <source>
        <dbReference type="EMBL" id="MFM2486157.1"/>
    </source>
</evidence>
<dbReference type="InterPro" id="IPR050739">
    <property type="entry name" value="MFP"/>
</dbReference>
<evidence type="ECO:0000256" key="5">
    <source>
        <dbReference type="ARBA" id="ARBA00023136"/>
    </source>
</evidence>
<comment type="subcellular location">
    <subcellularLocation>
        <location evidence="1">Membrane</location>
        <topology evidence="1">Single-pass membrane protein</topology>
    </subcellularLocation>
</comment>
<feature type="coiled-coil region" evidence="6">
    <location>
        <begin position="110"/>
        <end position="140"/>
    </location>
</feature>
<sequence>MRKKTLTADQQFSRWVRRVSILFTIFFVYYLISDIKMPVTPQAMVERPVTQISAEVSGTVTHVMVHNNQVVHAGQLLFMIDPRSYQLALKKAQLARRQAVLTNQQLDASIVAAKADIESAQAVLTQNQREEARIKKLYRQHVVSSSKADQSESDLQTAKAAVHVAAAKLLELQTQRGQLGEDNLLLEQADNQQDIAQLNLSYTSVVAKQNGVVTNLQLQPGATAKVGQPLLAIVADKTDVIADFREKNLRHIHAGSEALVAFDGQPGMIYDAQVTGIDAGVSSGQFQANGLLATPTNSTRWVRDAQRLRVHLKVVGMPRLASGGRATVQLLPESTWMRWIASMQIHAISLLHYVY</sequence>
<keyword evidence="3 7" id="KW-0812">Transmembrane</keyword>
<dbReference type="Gene3D" id="2.40.50.100">
    <property type="match status" value="1"/>
</dbReference>
<keyword evidence="10" id="KW-1185">Reference proteome</keyword>
<proteinExistence type="inferred from homology"/>
<protein>
    <submittedName>
        <fullName evidence="9">HlyD family secretion protein</fullName>
    </submittedName>
</protein>